<dbReference type="PANTHER" id="PTHR43445">
    <property type="entry name" value="UDP-N-ACETYLMURAMATE--L-ALANINE LIGASE-RELATED"/>
    <property type="match status" value="1"/>
</dbReference>
<dbReference type="GO" id="GO:0071555">
    <property type="term" value="P:cell wall organization"/>
    <property type="evidence" value="ECO:0007669"/>
    <property type="project" value="UniProtKB-KW"/>
</dbReference>
<evidence type="ECO:0000256" key="6">
    <source>
        <dbReference type="ARBA" id="ARBA00022984"/>
    </source>
</evidence>
<evidence type="ECO:0000256" key="2">
    <source>
        <dbReference type="ARBA" id="ARBA00022618"/>
    </source>
</evidence>
<evidence type="ECO:0000256" key="8">
    <source>
        <dbReference type="ARBA" id="ARBA00023316"/>
    </source>
</evidence>
<keyword evidence="3" id="KW-0547">Nucleotide-binding</keyword>
<dbReference type="Pfam" id="PF01225">
    <property type="entry name" value="Mur_ligase"/>
    <property type="match status" value="1"/>
</dbReference>
<dbReference type="GO" id="GO:0016881">
    <property type="term" value="F:acid-amino acid ligase activity"/>
    <property type="evidence" value="ECO:0007669"/>
    <property type="project" value="InterPro"/>
</dbReference>
<dbReference type="Pfam" id="PF08245">
    <property type="entry name" value="Mur_ligase_M"/>
    <property type="match status" value="1"/>
</dbReference>
<dbReference type="GO" id="GO:0008360">
    <property type="term" value="P:regulation of cell shape"/>
    <property type="evidence" value="ECO:0007669"/>
    <property type="project" value="UniProtKB-KW"/>
</dbReference>
<dbReference type="InterPro" id="IPR000713">
    <property type="entry name" value="Mur_ligase_N"/>
</dbReference>
<evidence type="ECO:0000256" key="4">
    <source>
        <dbReference type="ARBA" id="ARBA00022840"/>
    </source>
</evidence>
<dbReference type="PANTHER" id="PTHR43445:SF5">
    <property type="entry name" value="UDP-N-ACETYLMURAMATE--L-ALANYL-GAMMA-D-GLUTAMYL-MESO-2,6-DIAMINOHEPTANDIOATE LIGASE"/>
    <property type="match status" value="1"/>
</dbReference>
<evidence type="ECO:0000259" key="11">
    <source>
        <dbReference type="Pfam" id="PF08245"/>
    </source>
</evidence>
<evidence type="ECO:0000313" key="13">
    <source>
        <dbReference type="Proteomes" id="UP000769766"/>
    </source>
</evidence>
<feature type="domain" description="Mur ligase C-terminal" evidence="10">
    <location>
        <begin position="312"/>
        <end position="443"/>
    </location>
</feature>
<evidence type="ECO:0000259" key="9">
    <source>
        <dbReference type="Pfam" id="PF01225"/>
    </source>
</evidence>
<feature type="domain" description="Mur ligase N-terminal catalytic" evidence="9">
    <location>
        <begin position="2"/>
        <end position="93"/>
    </location>
</feature>
<evidence type="ECO:0000256" key="7">
    <source>
        <dbReference type="ARBA" id="ARBA00023306"/>
    </source>
</evidence>
<dbReference type="AlphaFoldDB" id="A0A932CMQ6"/>
<protein>
    <submittedName>
        <fullName evidence="12">UDP-N-acetylmuramate--L-alanine ligase</fullName>
    </submittedName>
</protein>
<feature type="domain" description="Mur ligase central" evidence="11">
    <location>
        <begin position="103"/>
        <end position="288"/>
    </location>
</feature>
<comment type="caution">
    <text evidence="12">The sequence shown here is derived from an EMBL/GenBank/DDBJ whole genome shotgun (WGS) entry which is preliminary data.</text>
</comment>
<evidence type="ECO:0000259" key="10">
    <source>
        <dbReference type="Pfam" id="PF02875"/>
    </source>
</evidence>
<evidence type="ECO:0000256" key="1">
    <source>
        <dbReference type="ARBA" id="ARBA00022598"/>
    </source>
</evidence>
<sequence length="462" mass="51159">MAICGTGMGALAGMLASSGYRVSGSDDQIYPPMSTQLQSLGIELKLGYRPENLEPCPDLVIVGNAISRSHPEAQAMLAQGLPHLSFPQALYQFYLVDRHPIVITGTHGKTTTSALTAWLLEAGEKDPGFMVGGILVNYGHNYKVGSGPTFVVEGDEYDSAFFDKGPKFLHYAPQTAILTSVEYDHADIYPSLEAVVEAFRQFVALLPEAGLLLACGDDPIVRQLTREARCRVQTYGLDPSHFWSAREIRFDEMGTHFLLCREGEAVGWLHSPLWGAHNLRNTLAAIGTVLSQQVDLKAVCGGLERFRGVRKRQEIKGEVGSILVLDDFAHHPTAVRETLRAARGRFPGRRLWAAFEPRTNTSRRKVFQEAYAQAFDTADRVVVAPVNNPQKVPPEERFSPEQLAEDLRGRGKEAHYFPEIQAMIDYLSQELCSGDVVLAMSNGDFEGFHGRLLARLREIHRP</sequence>
<organism evidence="12 13">
    <name type="scientific">Tectimicrobiota bacterium</name>
    <dbReference type="NCBI Taxonomy" id="2528274"/>
    <lineage>
        <taxon>Bacteria</taxon>
        <taxon>Pseudomonadati</taxon>
        <taxon>Nitrospinota/Tectimicrobiota group</taxon>
        <taxon>Candidatus Tectimicrobiota</taxon>
    </lineage>
</organism>
<reference evidence="12" key="1">
    <citation type="submission" date="2020-07" db="EMBL/GenBank/DDBJ databases">
        <title>Huge and variable diversity of episymbiotic CPR bacteria and DPANN archaea in groundwater ecosystems.</title>
        <authorList>
            <person name="He C.Y."/>
            <person name="Keren R."/>
            <person name="Whittaker M."/>
            <person name="Farag I.F."/>
            <person name="Doudna J."/>
            <person name="Cate J.H.D."/>
            <person name="Banfield J.F."/>
        </authorList>
    </citation>
    <scope>NUCLEOTIDE SEQUENCE</scope>
    <source>
        <strain evidence="12">NC_groundwater_672_Ag_B-0.1um_62_36</strain>
    </source>
</reference>
<dbReference type="Proteomes" id="UP000769766">
    <property type="component" value="Unassembled WGS sequence"/>
</dbReference>
<evidence type="ECO:0000256" key="5">
    <source>
        <dbReference type="ARBA" id="ARBA00022960"/>
    </source>
</evidence>
<gene>
    <name evidence="12" type="ORF">HYY20_05160</name>
</gene>
<dbReference type="GO" id="GO:0051301">
    <property type="term" value="P:cell division"/>
    <property type="evidence" value="ECO:0007669"/>
    <property type="project" value="UniProtKB-KW"/>
</dbReference>
<dbReference type="SUPFAM" id="SSF51984">
    <property type="entry name" value="MurCD N-terminal domain"/>
    <property type="match status" value="1"/>
</dbReference>
<accession>A0A932CMQ6</accession>
<keyword evidence="5" id="KW-0133">Cell shape</keyword>
<dbReference type="EMBL" id="JACPRF010000160">
    <property type="protein sequence ID" value="MBI2876251.1"/>
    <property type="molecule type" value="Genomic_DNA"/>
</dbReference>
<keyword evidence="2" id="KW-0132">Cell division</keyword>
<keyword evidence="4" id="KW-0067">ATP-binding</keyword>
<dbReference type="InterPro" id="IPR013221">
    <property type="entry name" value="Mur_ligase_cen"/>
</dbReference>
<evidence type="ECO:0000313" key="12">
    <source>
        <dbReference type="EMBL" id="MBI2876251.1"/>
    </source>
</evidence>
<dbReference type="Gene3D" id="3.40.50.720">
    <property type="entry name" value="NAD(P)-binding Rossmann-like Domain"/>
    <property type="match status" value="1"/>
</dbReference>
<dbReference type="Pfam" id="PF02875">
    <property type="entry name" value="Mur_ligase_C"/>
    <property type="match status" value="1"/>
</dbReference>
<evidence type="ECO:0000256" key="3">
    <source>
        <dbReference type="ARBA" id="ARBA00022741"/>
    </source>
</evidence>
<keyword evidence="7" id="KW-0131">Cell cycle</keyword>
<dbReference type="InterPro" id="IPR050061">
    <property type="entry name" value="MurCDEF_pg_biosynth"/>
</dbReference>
<dbReference type="GO" id="GO:0009252">
    <property type="term" value="P:peptidoglycan biosynthetic process"/>
    <property type="evidence" value="ECO:0007669"/>
    <property type="project" value="UniProtKB-KW"/>
</dbReference>
<keyword evidence="1 12" id="KW-0436">Ligase</keyword>
<dbReference type="SUPFAM" id="SSF53244">
    <property type="entry name" value="MurD-like peptide ligases, peptide-binding domain"/>
    <property type="match status" value="1"/>
</dbReference>
<dbReference type="InterPro" id="IPR036615">
    <property type="entry name" value="Mur_ligase_C_dom_sf"/>
</dbReference>
<proteinExistence type="predicted"/>
<keyword evidence="6" id="KW-0573">Peptidoglycan synthesis</keyword>
<keyword evidence="8" id="KW-0961">Cell wall biogenesis/degradation</keyword>
<dbReference type="InterPro" id="IPR004101">
    <property type="entry name" value="Mur_ligase_C"/>
</dbReference>
<dbReference type="SUPFAM" id="SSF53623">
    <property type="entry name" value="MurD-like peptide ligases, catalytic domain"/>
    <property type="match status" value="1"/>
</dbReference>
<dbReference type="Gene3D" id="3.90.190.20">
    <property type="entry name" value="Mur ligase, C-terminal domain"/>
    <property type="match status" value="1"/>
</dbReference>
<dbReference type="GO" id="GO:0005524">
    <property type="term" value="F:ATP binding"/>
    <property type="evidence" value="ECO:0007669"/>
    <property type="project" value="UniProtKB-KW"/>
</dbReference>
<name>A0A932CMQ6_UNCTE</name>
<dbReference type="InterPro" id="IPR036565">
    <property type="entry name" value="Mur-like_cat_sf"/>
</dbReference>
<dbReference type="Gene3D" id="3.40.1190.10">
    <property type="entry name" value="Mur-like, catalytic domain"/>
    <property type="match status" value="1"/>
</dbReference>